<evidence type="ECO:0000313" key="8">
    <source>
        <dbReference type="Proteomes" id="UP000008718"/>
    </source>
</evidence>
<keyword evidence="8" id="KW-1185">Reference proteome</keyword>
<evidence type="ECO:0000256" key="5">
    <source>
        <dbReference type="ARBA" id="ARBA00023244"/>
    </source>
</evidence>
<dbReference type="NCBIfam" id="TIGR01470">
    <property type="entry name" value="cysG_Nterm"/>
    <property type="match status" value="1"/>
</dbReference>
<dbReference type="EC" id="1.3.1.76" evidence="2"/>
<organism evidence="7 8">
    <name type="scientific">Paludibacter propionicigenes (strain DSM 17365 / JCM 13257 / WB4)</name>
    <dbReference type="NCBI Taxonomy" id="694427"/>
    <lineage>
        <taxon>Bacteria</taxon>
        <taxon>Pseudomonadati</taxon>
        <taxon>Bacteroidota</taxon>
        <taxon>Bacteroidia</taxon>
        <taxon>Bacteroidales</taxon>
        <taxon>Paludibacteraceae</taxon>
        <taxon>Paludibacter</taxon>
    </lineage>
</organism>
<dbReference type="InterPro" id="IPR006367">
    <property type="entry name" value="Sirohaem_synthase_N"/>
</dbReference>
<evidence type="ECO:0000256" key="3">
    <source>
        <dbReference type="ARBA" id="ARBA00023002"/>
    </source>
</evidence>
<dbReference type="Pfam" id="PF13241">
    <property type="entry name" value="NAD_binding_7"/>
    <property type="match status" value="1"/>
</dbReference>
<reference key="1">
    <citation type="submission" date="2010-11" db="EMBL/GenBank/DDBJ databases">
        <title>The complete genome of Paludibacter propionicigenes DSM 17365.</title>
        <authorList>
            <consortium name="US DOE Joint Genome Institute (JGI-PGF)"/>
            <person name="Lucas S."/>
            <person name="Copeland A."/>
            <person name="Lapidus A."/>
            <person name="Bruce D."/>
            <person name="Goodwin L."/>
            <person name="Pitluck S."/>
            <person name="Kyrpides N."/>
            <person name="Mavromatis K."/>
            <person name="Ivanova N."/>
            <person name="Munk A.C."/>
            <person name="Brettin T."/>
            <person name="Detter J.C."/>
            <person name="Han C."/>
            <person name="Tapia R."/>
            <person name="Land M."/>
            <person name="Hauser L."/>
            <person name="Markowitz V."/>
            <person name="Cheng J.-F."/>
            <person name="Hugenholtz P."/>
            <person name="Woyke T."/>
            <person name="Wu D."/>
            <person name="Gronow S."/>
            <person name="Wellnitz S."/>
            <person name="Brambilla E."/>
            <person name="Klenk H.-P."/>
            <person name="Eisen J.A."/>
        </authorList>
    </citation>
    <scope>NUCLEOTIDE SEQUENCE</scope>
    <source>
        <strain>WB4</strain>
    </source>
</reference>
<dbReference type="Gene3D" id="3.30.160.110">
    <property type="entry name" value="Siroheme synthase, domain 2"/>
    <property type="match status" value="1"/>
</dbReference>
<sequence length="200" mass="22311">MNSYPVFLQLKDFRCLVVGGGTVALRKVKGLLNAGALPQIIAPKVNAELLLLIEMNNLIWVRRKFETNDTKGFQLIIAATNDKETNAAIRLEASVAHLLVNDVTDPEGSNFHVPALVSRPPLTLAFGTSGEVPYLSRKLKEFFEDTLHPELGDGIERLKQCRISIIERAGNDMKLKEQLISSELNPLVDEFLCRLMNDEK</sequence>
<dbReference type="EMBL" id="CP002345">
    <property type="protein sequence ID" value="ADQ80707.1"/>
    <property type="molecule type" value="Genomic_DNA"/>
</dbReference>
<dbReference type="UniPathway" id="UPA00262">
    <property type="reaction ID" value="UER00222"/>
</dbReference>
<comment type="pathway">
    <text evidence="1">Porphyrin-containing compound metabolism; siroheme biosynthesis; sirohydrochlorin from precorrin-2: step 1/1.</text>
</comment>
<evidence type="ECO:0000313" key="7">
    <source>
        <dbReference type="EMBL" id="ADQ80707.1"/>
    </source>
</evidence>
<comment type="catalytic activity">
    <reaction evidence="6">
        <text>precorrin-2 + NAD(+) = sirohydrochlorin + NADH + 2 H(+)</text>
        <dbReference type="Rhea" id="RHEA:15613"/>
        <dbReference type="ChEBI" id="CHEBI:15378"/>
        <dbReference type="ChEBI" id="CHEBI:57540"/>
        <dbReference type="ChEBI" id="CHEBI:57945"/>
        <dbReference type="ChEBI" id="CHEBI:58351"/>
        <dbReference type="ChEBI" id="CHEBI:58827"/>
        <dbReference type="EC" id="1.3.1.76"/>
    </reaction>
</comment>
<dbReference type="HOGENOM" id="CLU_011276_8_1_10"/>
<dbReference type="SUPFAM" id="SSF75615">
    <property type="entry name" value="Siroheme synthase middle domains-like"/>
    <property type="match status" value="1"/>
</dbReference>
<name>E4T7L3_PALPW</name>
<evidence type="ECO:0000256" key="1">
    <source>
        <dbReference type="ARBA" id="ARBA00005010"/>
    </source>
</evidence>
<accession>E4T7L3</accession>
<dbReference type="SUPFAM" id="SSF51735">
    <property type="entry name" value="NAD(P)-binding Rossmann-fold domains"/>
    <property type="match status" value="1"/>
</dbReference>
<evidence type="ECO:0000256" key="4">
    <source>
        <dbReference type="ARBA" id="ARBA00023027"/>
    </source>
</evidence>
<dbReference type="GO" id="GO:0004325">
    <property type="term" value="F:ferrochelatase activity"/>
    <property type="evidence" value="ECO:0007669"/>
    <property type="project" value="InterPro"/>
</dbReference>
<dbReference type="Gene3D" id="3.40.50.720">
    <property type="entry name" value="NAD(P)-binding Rossmann-like Domain"/>
    <property type="match status" value="1"/>
</dbReference>
<proteinExistence type="predicted"/>
<dbReference type="OrthoDB" id="45564at2"/>
<dbReference type="KEGG" id="ppn:Palpr_2575"/>
<gene>
    <name evidence="7" type="ordered locus">Palpr_2575</name>
</gene>
<dbReference type="PANTHER" id="PTHR35330:SF1">
    <property type="entry name" value="SIROHEME BIOSYNTHESIS PROTEIN MET8"/>
    <property type="match status" value="1"/>
</dbReference>
<evidence type="ECO:0000256" key="2">
    <source>
        <dbReference type="ARBA" id="ARBA00012400"/>
    </source>
</evidence>
<reference evidence="7 8" key="2">
    <citation type="journal article" date="2011" name="Stand. Genomic Sci.">
        <title>Complete genome sequence of Paludibacter propionicigenes type strain (WB4).</title>
        <authorList>
            <person name="Gronow S."/>
            <person name="Munk C."/>
            <person name="Lapidus A."/>
            <person name="Nolan M."/>
            <person name="Lucas S."/>
            <person name="Hammon N."/>
            <person name="Deshpande S."/>
            <person name="Cheng J.F."/>
            <person name="Tapia R."/>
            <person name="Han C."/>
            <person name="Goodwin L."/>
            <person name="Pitluck S."/>
            <person name="Liolios K."/>
            <person name="Ivanova N."/>
            <person name="Mavromatis K."/>
            <person name="Mikhailova N."/>
            <person name="Pati A."/>
            <person name="Chen A."/>
            <person name="Palaniappan K."/>
            <person name="Land M."/>
            <person name="Hauser L."/>
            <person name="Chang Y.J."/>
            <person name="Jeffries C.D."/>
            <person name="Brambilla E."/>
            <person name="Rohde M."/>
            <person name="Goker M."/>
            <person name="Detter J.C."/>
            <person name="Woyke T."/>
            <person name="Bristow J."/>
            <person name="Eisen J.A."/>
            <person name="Markowitz V."/>
            <person name="Hugenholtz P."/>
            <person name="Kyrpides N.C."/>
            <person name="Klenk H.P."/>
        </authorList>
    </citation>
    <scope>NUCLEOTIDE SEQUENCE [LARGE SCALE GENOMIC DNA]</scope>
    <source>
        <strain evidence="8">DSM 17365 / JCM 13257 / WB4</strain>
    </source>
</reference>
<dbReference type="PANTHER" id="PTHR35330">
    <property type="entry name" value="SIROHEME BIOSYNTHESIS PROTEIN MET8"/>
    <property type="match status" value="1"/>
</dbReference>
<dbReference type="Proteomes" id="UP000008718">
    <property type="component" value="Chromosome"/>
</dbReference>
<evidence type="ECO:0000256" key="6">
    <source>
        <dbReference type="ARBA" id="ARBA00047561"/>
    </source>
</evidence>
<dbReference type="GO" id="GO:0043115">
    <property type="term" value="F:precorrin-2 dehydrogenase activity"/>
    <property type="evidence" value="ECO:0007669"/>
    <property type="project" value="UniProtKB-EC"/>
</dbReference>
<keyword evidence="4" id="KW-0520">NAD</keyword>
<dbReference type="eggNOG" id="COG1648">
    <property type="taxonomic scope" value="Bacteria"/>
</dbReference>
<dbReference type="STRING" id="694427.Palpr_2575"/>
<dbReference type="RefSeq" id="WP_013446076.1">
    <property type="nucleotide sequence ID" value="NC_014734.1"/>
</dbReference>
<keyword evidence="5" id="KW-0627">Porphyrin biosynthesis</keyword>
<dbReference type="InterPro" id="IPR036291">
    <property type="entry name" value="NAD(P)-bd_dom_sf"/>
</dbReference>
<keyword evidence="3" id="KW-0560">Oxidoreductase</keyword>
<dbReference type="InterPro" id="IPR028161">
    <property type="entry name" value="Met8-like"/>
</dbReference>
<dbReference type="AlphaFoldDB" id="E4T7L3"/>
<protein>
    <recommendedName>
        <fullName evidence="2">precorrin-2 dehydrogenase</fullName>
        <ecNumber evidence="2">1.3.1.76</ecNumber>
    </recommendedName>
</protein>
<dbReference type="GO" id="GO:0019354">
    <property type="term" value="P:siroheme biosynthetic process"/>
    <property type="evidence" value="ECO:0007669"/>
    <property type="project" value="UniProtKB-UniPathway"/>
</dbReference>